<dbReference type="EMBL" id="JABCRI010000013">
    <property type="protein sequence ID" value="KAF8395948.1"/>
    <property type="molecule type" value="Genomic_DNA"/>
</dbReference>
<name>A0A834Z0Q0_TETSI</name>
<dbReference type="GO" id="GO:0009451">
    <property type="term" value="P:RNA modification"/>
    <property type="evidence" value="ECO:0007669"/>
    <property type="project" value="InterPro"/>
</dbReference>
<evidence type="ECO:0000313" key="4">
    <source>
        <dbReference type="Proteomes" id="UP000655225"/>
    </source>
</evidence>
<dbReference type="GO" id="GO:0003723">
    <property type="term" value="F:RNA binding"/>
    <property type="evidence" value="ECO:0007669"/>
    <property type="project" value="InterPro"/>
</dbReference>
<comment type="caution">
    <text evidence="3">The sequence shown here is derived from an EMBL/GenBank/DDBJ whole genome shotgun (WGS) entry which is preliminary data.</text>
</comment>
<reference evidence="3 4" key="1">
    <citation type="submission" date="2020-04" db="EMBL/GenBank/DDBJ databases">
        <title>Plant Genome Project.</title>
        <authorList>
            <person name="Zhang R.-G."/>
        </authorList>
    </citation>
    <scope>NUCLEOTIDE SEQUENCE [LARGE SCALE GENOMIC DNA]</scope>
    <source>
        <strain evidence="3">YNK0</strain>
        <tissue evidence="3">Leaf</tissue>
    </source>
</reference>
<dbReference type="NCBIfam" id="TIGR00756">
    <property type="entry name" value="PPR"/>
    <property type="match status" value="4"/>
</dbReference>
<feature type="repeat" description="PPR" evidence="2">
    <location>
        <begin position="631"/>
        <end position="665"/>
    </location>
</feature>
<dbReference type="Proteomes" id="UP000655225">
    <property type="component" value="Unassembled WGS sequence"/>
</dbReference>
<dbReference type="PANTHER" id="PTHR47926:SF460">
    <property type="entry name" value="OS01G0815900 PROTEIN"/>
    <property type="match status" value="1"/>
</dbReference>
<sequence>MAMEAVKKLQAHLIRSGFRSDPIAMSDVLCSYADSPSNLHKAIVVFNQIKRPTMFNWNWMIHCFSQRSDRTNEAICMYSRMRCRGVVVNLFVFKACARIPDIRRGQKIHVHSLKLGFHSYLFVSNALISMYAREMFDVMLNRDLVSFNSLICGHSQSNRFREVLSLFKAMQGEKVKTDAVTMLKVVFASSQLGYQNLIDSTVKYIEENVKVDVYLGNTLLDLYGRRECLEFARKVFDMQSSVRDRPSRSSHFTYGPTPIPQCILSSNRPSQTHLQLSQLDEQHLLTLLLKHTITRRQLIQIHSLLITTGLYQYGVHSTWMIIWNTLLRKYSLGILPEEALKLYKQLQDTPPSLPVSTDSFTYSFLLKACANLDQPIKGVQIHAHIIKVGFEFHVYVQTALVNMYSVCGCLSDATQVFNEMPERNSVTWNAMITGLTKWGEVDLARSLFDEMPNRTVISWTGMIDGYTRSKHPKEALALFRQMMVSDGIKPTEITILAILPAISYHGALDICQSIHTYGEKNGFNASDIRITNSLIDTYAKCGCIESAVRVFEDISSKRRNLVSWTSIISGLAMHGMAKEAVEQFDKLAKACLNPNRVTFLSVLNACSHGGLVEEGLRFFSKMVNVYQIIPDIKHYGCLIDMLGRAGRLAEAEKMVLEMPRETVNVVVWRTLLGACSFHGNVEMGERVMRKILETERRYSGDYVLLSNIFSGVGRFGDAERVRKLMDERNVFKVPGLSLI</sequence>
<dbReference type="PROSITE" id="PS51375">
    <property type="entry name" value="PPR"/>
    <property type="match status" value="6"/>
</dbReference>
<dbReference type="FunFam" id="1.25.40.10:FF:001213">
    <property type="entry name" value="Pentatricopeptide repeat-containing protein, mitochondrial"/>
    <property type="match status" value="1"/>
</dbReference>
<evidence type="ECO:0000313" key="3">
    <source>
        <dbReference type="EMBL" id="KAF8395948.1"/>
    </source>
</evidence>
<gene>
    <name evidence="3" type="ORF">HHK36_019904</name>
</gene>
<dbReference type="InterPro" id="IPR046848">
    <property type="entry name" value="E_motif"/>
</dbReference>
<evidence type="ECO:0000256" key="2">
    <source>
        <dbReference type="PROSITE-ProRule" id="PRU00708"/>
    </source>
</evidence>
<proteinExistence type="predicted"/>
<feature type="repeat" description="PPR" evidence="2">
    <location>
        <begin position="53"/>
        <end position="88"/>
    </location>
</feature>
<dbReference type="InterPro" id="IPR046960">
    <property type="entry name" value="PPR_At4g14850-like_plant"/>
</dbReference>
<dbReference type="AlphaFoldDB" id="A0A834Z0Q0"/>
<accession>A0A834Z0Q0</accession>
<feature type="repeat" description="PPR" evidence="2">
    <location>
        <begin position="560"/>
        <end position="594"/>
    </location>
</feature>
<dbReference type="InterPro" id="IPR002885">
    <property type="entry name" value="PPR_rpt"/>
</dbReference>
<dbReference type="PANTHER" id="PTHR47926">
    <property type="entry name" value="PENTATRICOPEPTIDE REPEAT-CONTAINING PROTEIN"/>
    <property type="match status" value="1"/>
</dbReference>
<dbReference type="Pfam" id="PF01535">
    <property type="entry name" value="PPR"/>
    <property type="match status" value="9"/>
</dbReference>
<evidence type="ECO:0008006" key="5">
    <source>
        <dbReference type="Google" id="ProtNLM"/>
    </source>
</evidence>
<keyword evidence="1" id="KW-0677">Repeat</keyword>
<dbReference type="InterPro" id="IPR011990">
    <property type="entry name" value="TPR-like_helical_dom_sf"/>
</dbReference>
<keyword evidence="4" id="KW-1185">Reference proteome</keyword>
<organism evidence="3 4">
    <name type="scientific">Tetracentron sinense</name>
    <name type="common">Spur-leaf</name>
    <dbReference type="NCBI Taxonomy" id="13715"/>
    <lineage>
        <taxon>Eukaryota</taxon>
        <taxon>Viridiplantae</taxon>
        <taxon>Streptophyta</taxon>
        <taxon>Embryophyta</taxon>
        <taxon>Tracheophyta</taxon>
        <taxon>Spermatophyta</taxon>
        <taxon>Magnoliopsida</taxon>
        <taxon>Trochodendrales</taxon>
        <taxon>Trochodendraceae</taxon>
        <taxon>Tetracentron</taxon>
    </lineage>
</organism>
<evidence type="ECO:0000256" key="1">
    <source>
        <dbReference type="ARBA" id="ARBA00022737"/>
    </source>
</evidence>
<feature type="repeat" description="PPR" evidence="2">
    <location>
        <begin position="143"/>
        <end position="177"/>
    </location>
</feature>
<feature type="repeat" description="PPR" evidence="2">
    <location>
        <begin position="424"/>
        <end position="454"/>
    </location>
</feature>
<dbReference type="FunFam" id="1.25.40.10:FF:001268">
    <property type="entry name" value="Pentatricopeptide repeat-containing protein, mitochondrial isoform A"/>
    <property type="match status" value="1"/>
</dbReference>
<dbReference type="Pfam" id="PF20431">
    <property type="entry name" value="E_motif"/>
    <property type="match status" value="1"/>
</dbReference>
<protein>
    <recommendedName>
        <fullName evidence="5">Pentatricopeptide repeat-containing protein</fullName>
    </recommendedName>
</protein>
<dbReference type="Gene3D" id="1.25.40.10">
    <property type="entry name" value="Tetratricopeptide repeat domain"/>
    <property type="match status" value="5"/>
</dbReference>
<feature type="repeat" description="PPR" evidence="2">
    <location>
        <begin position="455"/>
        <end position="490"/>
    </location>
</feature>
<dbReference type="OrthoDB" id="1879205at2759"/>